<accession>A0A9J5YFX8</accession>
<dbReference type="EMBL" id="JACXVP010000006">
    <property type="protein sequence ID" value="KAG5599153.1"/>
    <property type="molecule type" value="Genomic_DNA"/>
</dbReference>
<dbReference type="Proteomes" id="UP000824120">
    <property type="component" value="Chromosome 6"/>
</dbReference>
<dbReference type="AlphaFoldDB" id="A0A9J5YFX8"/>
<evidence type="ECO:0000313" key="1">
    <source>
        <dbReference type="EMBL" id="KAG5599153.1"/>
    </source>
</evidence>
<evidence type="ECO:0000313" key="2">
    <source>
        <dbReference type="Proteomes" id="UP000824120"/>
    </source>
</evidence>
<organism evidence="1 2">
    <name type="scientific">Solanum commersonii</name>
    <name type="common">Commerson's wild potato</name>
    <name type="synonym">Commerson's nightshade</name>
    <dbReference type="NCBI Taxonomy" id="4109"/>
    <lineage>
        <taxon>Eukaryota</taxon>
        <taxon>Viridiplantae</taxon>
        <taxon>Streptophyta</taxon>
        <taxon>Embryophyta</taxon>
        <taxon>Tracheophyta</taxon>
        <taxon>Spermatophyta</taxon>
        <taxon>Magnoliopsida</taxon>
        <taxon>eudicotyledons</taxon>
        <taxon>Gunneridae</taxon>
        <taxon>Pentapetalae</taxon>
        <taxon>asterids</taxon>
        <taxon>lamiids</taxon>
        <taxon>Solanales</taxon>
        <taxon>Solanaceae</taxon>
        <taxon>Solanoideae</taxon>
        <taxon>Solaneae</taxon>
        <taxon>Solanum</taxon>
    </lineage>
</organism>
<gene>
    <name evidence="1" type="ORF">H5410_030523</name>
</gene>
<proteinExistence type="predicted"/>
<sequence length="144" mass="16384">MNQNNLVWKIPKYPFKIRVGHFLIRTSQLPKGITHSYKLRIAQTQRLWKYHSKSFPTISGITLTTSGESSCSWRLVIAYKRFVPLPVPKVAPLGAALSGGATEKDWALLPPLPFSCLFFGHSRMKCPVWPHLKQSVETSRHTLE</sequence>
<comment type="caution">
    <text evidence="1">The sequence shown here is derived from an EMBL/GenBank/DDBJ whole genome shotgun (WGS) entry which is preliminary data.</text>
</comment>
<reference evidence="1 2" key="1">
    <citation type="submission" date="2020-09" db="EMBL/GenBank/DDBJ databases">
        <title>De no assembly of potato wild relative species, Solanum commersonii.</title>
        <authorList>
            <person name="Cho K."/>
        </authorList>
    </citation>
    <scope>NUCLEOTIDE SEQUENCE [LARGE SCALE GENOMIC DNA]</scope>
    <source>
        <strain evidence="1">LZ3.2</strain>
        <tissue evidence="1">Leaf</tissue>
    </source>
</reference>
<protein>
    <submittedName>
        <fullName evidence="1">Uncharacterized protein</fullName>
    </submittedName>
</protein>
<name>A0A9J5YFX8_SOLCO</name>
<keyword evidence="2" id="KW-1185">Reference proteome</keyword>